<dbReference type="AlphaFoldDB" id="A0A2W5KU82"/>
<dbReference type="InterPro" id="IPR029787">
    <property type="entry name" value="Nucleotide_cyclase"/>
</dbReference>
<gene>
    <name evidence="8" type="ORF">DI564_02285</name>
</gene>
<organism evidence="8 9">
    <name type="scientific">Rhodanobacter denitrificans</name>
    <dbReference type="NCBI Taxonomy" id="666685"/>
    <lineage>
        <taxon>Bacteria</taxon>
        <taxon>Pseudomonadati</taxon>
        <taxon>Pseudomonadota</taxon>
        <taxon>Gammaproteobacteria</taxon>
        <taxon>Lysobacterales</taxon>
        <taxon>Rhodanobacteraceae</taxon>
        <taxon>Rhodanobacter</taxon>
    </lineage>
</organism>
<dbReference type="PANTHER" id="PTHR45138">
    <property type="entry name" value="REGULATORY COMPONENTS OF SENSORY TRANSDUCTION SYSTEM"/>
    <property type="match status" value="1"/>
</dbReference>
<name>A0A2W5KU82_9GAMM</name>
<dbReference type="SUPFAM" id="SSF48452">
    <property type="entry name" value="TPR-like"/>
    <property type="match status" value="1"/>
</dbReference>
<dbReference type="PANTHER" id="PTHR45138:SF9">
    <property type="entry name" value="DIGUANYLATE CYCLASE DGCM-RELATED"/>
    <property type="match status" value="1"/>
</dbReference>
<evidence type="ECO:0000313" key="9">
    <source>
        <dbReference type="Proteomes" id="UP000249046"/>
    </source>
</evidence>
<sequence length="631" mass="68115">MKRPMIDIVRRADRCRLIVPLALVLATTSTRAADPPAQTVEATVERCLSLRRSEPQTAIALADGVLADPALAIEPRIKMLTCLGDAARIVGQAARAIDVANEVQALVEAHPELPPAFVLRALSHAGAMLHSAGRTYQAEQLYARVNDIAASQGGNDAIVSQIVTLINIGLIHADYLDSPEIADEHYRRALALADGIGRKDATLLYNLAINQIRMGRPEALDALERAERLAEETNNVLIRTRLRAARAGVLADRGRIAEARELVEAALKTQRALPDPEGEAASLAVLSTVQRLSGEKNAALRTAEDALQALEGTSSQKEKVQALEAKIAAEAALGRTDEVLASTRSLHALQMNALKEQRLEILADLQARLQDASANRELERLRHQSEIQSLSLDKARLTRNFTIAMLSLLAIAAIAFGLMQYRRHRLLRELSAIDPLTGLPNRRTATSQLNALSAPSARSDARHVLFLIDIDHFKRINDNYGHHAGDGVLADLSGRLKAACRPCDIVARWGGEEFLVACADLNCEQAAAVAERLRQALAGDFELLPGQSRMLTVSVGFAPFPFFSGIRSGEASGWPYAIRLADRALYAAKIRRNAWAGFWGGHDAGEDTPDQILESPGSAVIAGTITGLAGP</sequence>
<dbReference type="GO" id="GO:0052621">
    <property type="term" value="F:diguanylate cyclase activity"/>
    <property type="evidence" value="ECO:0007669"/>
    <property type="project" value="UniProtKB-EC"/>
</dbReference>
<dbReference type="Proteomes" id="UP000249046">
    <property type="component" value="Unassembled WGS sequence"/>
</dbReference>
<evidence type="ECO:0000313" key="8">
    <source>
        <dbReference type="EMBL" id="PZQ19554.1"/>
    </source>
</evidence>
<protein>
    <recommendedName>
        <fullName evidence="2">diguanylate cyclase</fullName>
        <ecNumber evidence="2">2.7.7.65</ecNumber>
    </recommendedName>
</protein>
<keyword evidence="5" id="KW-0812">Transmembrane</keyword>
<feature type="domain" description="GGDEF" evidence="7">
    <location>
        <begin position="461"/>
        <end position="600"/>
    </location>
</feature>
<keyword evidence="4" id="KW-0175">Coiled coil</keyword>
<keyword evidence="6" id="KW-0732">Signal</keyword>
<dbReference type="SUPFAM" id="SSF55073">
    <property type="entry name" value="Nucleotide cyclase"/>
    <property type="match status" value="1"/>
</dbReference>
<dbReference type="GO" id="GO:0005886">
    <property type="term" value="C:plasma membrane"/>
    <property type="evidence" value="ECO:0007669"/>
    <property type="project" value="TreeGrafter"/>
</dbReference>
<dbReference type="Gene3D" id="3.30.70.270">
    <property type="match status" value="1"/>
</dbReference>
<dbReference type="PROSITE" id="PS50887">
    <property type="entry name" value="GGDEF"/>
    <property type="match status" value="1"/>
</dbReference>
<feature type="signal peptide" evidence="6">
    <location>
        <begin position="1"/>
        <end position="32"/>
    </location>
</feature>
<comment type="cofactor">
    <cofactor evidence="1">
        <name>Mg(2+)</name>
        <dbReference type="ChEBI" id="CHEBI:18420"/>
    </cofactor>
</comment>
<dbReference type="EMBL" id="QFPO01000002">
    <property type="protein sequence ID" value="PZQ19554.1"/>
    <property type="molecule type" value="Genomic_DNA"/>
</dbReference>
<dbReference type="CDD" id="cd01949">
    <property type="entry name" value="GGDEF"/>
    <property type="match status" value="1"/>
</dbReference>
<feature type="coiled-coil region" evidence="4">
    <location>
        <begin position="355"/>
        <end position="382"/>
    </location>
</feature>
<dbReference type="InterPro" id="IPR050469">
    <property type="entry name" value="Diguanylate_Cyclase"/>
</dbReference>
<dbReference type="InterPro" id="IPR011990">
    <property type="entry name" value="TPR-like_helical_dom_sf"/>
</dbReference>
<dbReference type="EC" id="2.7.7.65" evidence="2"/>
<keyword evidence="5" id="KW-1133">Transmembrane helix</keyword>
<dbReference type="NCBIfam" id="TIGR00254">
    <property type="entry name" value="GGDEF"/>
    <property type="match status" value="1"/>
</dbReference>
<evidence type="ECO:0000256" key="2">
    <source>
        <dbReference type="ARBA" id="ARBA00012528"/>
    </source>
</evidence>
<evidence type="ECO:0000256" key="4">
    <source>
        <dbReference type="SAM" id="Coils"/>
    </source>
</evidence>
<dbReference type="SMART" id="SM00267">
    <property type="entry name" value="GGDEF"/>
    <property type="match status" value="1"/>
</dbReference>
<dbReference type="InterPro" id="IPR043128">
    <property type="entry name" value="Rev_trsase/Diguanyl_cyclase"/>
</dbReference>
<reference evidence="8 9" key="1">
    <citation type="submission" date="2017-08" db="EMBL/GenBank/DDBJ databases">
        <title>Infants hospitalized years apart are colonized by the same room-sourced microbial strains.</title>
        <authorList>
            <person name="Brooks B."/>
            <person name="Olm M.R."/>
            <person name="Firek B.A."/>
            <person name="Baker R."/>
            <person name="Thomas B.C."/>
            <person name="Morowitz M.J."/>
            <person name="Banfield J.F."/>
        </authorList>
    </citation>
    <scope>NUCLEOTIDE SEQUENCE [LARGE SCALE GENOMIC DNA]</scope>
    <source>
        <strain evidence="8">S2_005_003_R2_42</strain>
    </source>
</reference>
<evidence type="ECO:0000256" key="6">
    <source>
        <dbReference type="SAM" id="SignalP"/>
    </source>
</evidence>
<dbReference type="InterPro" id="IPR000160">
    <property type="entry name" value="GGDEF_dom"/>
</dbReference>
<dbReference type="Pfam" id="PF13424">
    <property type="entry name" value="TPR_12"/>
    <property type="match status" value="1"/>
</dbReference>
<dbReference type="GO" id="GO:0043709">
    <property type="term" value="P:cell adhesion involved in single-species biofilm formation"/>
    <property type="evidence" value="ECO:0007669"/>
    <property type="project" value="TreeGrafter"/>
</dbReference>
<dbReference type="FunFam" id="3.30.70.270:FF:000001">
    <property type="entry name" value="Diguanylate cyclase domain protein"/>
    <property type="match status" value="1"/>
</dbReference>
<accession>A0A2W5KU82</accession>
<comment type="catalytic activity">
    <reaction evidence="3">
        <text>2 GTP = 3',3'-c-di-GMP + 2 diphosphate</text>
        <dbReference type="Rhea" id="RHEA:24898"/>
        <dbReference type="ChEBI" id="CHEBI:33019"/>
        <dbReference type="ChEBI" id="CHEBI:37565"/>
        <dbReference type="ChEBI" id="CHEBI:58805"/>
        <dbReference type="EC" id="2.7.7.65"/>
    </reaction>
</comment>
<dbReference type="GO" id="GO:1902201">
    <property type="term" value="P:negative regulation of bacterial-type flagellum-dependent cell motility"/>
    <property type="evidence" value="ECO:0007669"/>
    <property type="project" value="TreeGrafter"/>
</dbReference>
<evidence type="ECO:0000256" key="5">
    <source>
        <dbReference type="SAM" id="Phobius"/>
    </source>
</evidence>
<evidence type="ECO:0000256" key="3">
    <source>
        <dbReference type="ARBA" id="ARBA00034247"/>
    </source>
</evidence>
<evidence type="ECO:0000259" key="7">
    <source>
        <dbReference type="PROSITE" id="PS50887"/>
    </source>
</evidence>
<proteinExistence type="predicted"/>
<dbReference type="Gene3D" id="1.25.40.10">
    <property type="entry name" value="Tetratricopeptide repeat domain"/>
    <property type="match status" value="1"/>
</dbReference>
<evidence type="ECO:0000256" key="1">
    <source>
        <dbReference type="ARBA" id="ARBA00001946"/>
    </source>
</evidence>
<comment type="caution">
    <text evidence="8">The sequence shown here is derived from an EMBL/GenBank/DDBJ whole genome shotgun (WGS) entry which is preliminary data.</text>
</comment>
<dbReference type="Pfam" id="PF00990">
    <property type="entry name" value="GGDEF"/>
    <property type="match status" value="1"/>
</dbReference>
<keyword evidence="5" id="KW-0472">Membrane</keyword>
<feature type="chain" id="PRO_5016033996" description="diguanylate cyclase" evidence="6">
    <location>
        <begin position="33"/>
        <end position="631"/>
    </location>
</feature>
<feature type="transmembrane region" description="Helical" evidence="5">
    <location>
        <begin position="401"/>
        <end position="419"/>
    </location>
</feature>